<dbReference type="SUPFAM" id="SSF53850">
    <property type="entry name" value="Periplasmic binding protein-like II"/>
    <property type="match status" value="1"/>
</dbReference>
<dbReference type="Gene3D" id="3.40.190.290">
    <property type="match status" value="1"/>
</dbReference>
<dbReference type="PROSITE" id="PS50931">
    <property type="entry name" value="HTH_LYSR"/>
    <property type="match status" value="1"/>
</dbReference>
<dbReference type="RefSeq" id="WP_175112996.1">
    <property type="nucleotide sequence ID" value="NZ_CADIKF010000035.1"/>
</dbReference>
<dbReference type="Proteomes" id="UP000494329">
    <property type="component" value="Unassembled WGS sequence"/>
</dbReference>
<dbReference type="AlphaFoldDB" id="A0A6J5EB22"/>
<dbReference type="EMBL" id="CADIKF010000035">
    <property type="protein sequence ID" value="CAB3763718.1"/>
    <property type="molecule type" value="Genomic_DNA"/>
</dbReference>
<dbReference type="InterPro" id="IPR058163">
    <property type="entry name" value="LysR-type_TF_proteobact-type"/>
</dbReference>
<feature type="domain" description="HTH lysR-type" evidence="5">
    <location>
        <begin position="1"/>
        <end position="59"/>
    </location>
</feature>
<reference evidence="6 7" key="1">
    <citation type="submission" date="2020-04" db="EMBL/GenBank/DDBJ databases">
        <authorList>
            <person name="De Canck E."/>
        </authorList>
    </citation>
    <scope>NUCLEOTIDE SEQUENCE [LARGE SCALE GENOMIC DNA]</scope>
    <source>
        <strain evidence="6 7">LMG 29739</strain>
    </source>
</reference>
<evidence type="ECO:0000259" key="5">
    <source>
        <dbReference type="PROSITE" id="PS50931"/>
    </source>
</evidence>
<dbReference type="SUPFAM" id="SSF46785">
    <property type="entry name" value="Winged helix' DNA-binding domain"/>
    <property type="match status" value="1"/>
</dbReference>
<keyword evidence="7" id="KW-1185">Reference proteome</keyword>
<evidence type="ECO:0000313" key="7">
    <source>
        <dbReference type="Proteomes" id="UP000494329"/>
    </source>
</evidence>
<dbReference type="CDD" id="cd08422">
    <property type="entry name" value="PBP2_CrgA_like"/>
    <property type="match status" value="1"/>
</dbReference>
<name>A0A6J5EB22_9BURK</name>
<evidence type="ECO:0000256" key="2">
    <source>
        <dbReference type="ARBA" id="ARBA00023015"/>
    </source>
</evidence>
<comment type="similarity">
    <text evidence="1">Belongs to the LysR transcriptional regulatory family.</text>
</comment>
<dbReference type="GO" id="GO:0003700">
    <property type="term" value="F:DNA-binding transcription factor activity"/>
    <property type="evidence" value="ECO:0007669"/>
    <property type="project" value="InterPro"/>
</dbReference>
<dbReference type="Pfam" id="PF00126">
    <property type="entry name" value="HTH_1"/>
    <property type="match status" value="1"/>
</dbReference>
<gene>
    <name evidence="6" type="primary">pgrR_20</name>
    <name evidence="6" type="ORF">LMG29739_04178</name>
</gene>
<dbReference type="Gene3D" id="1.10.10.10">
    <property type="entry name" value="Winged helix-like DNA-binding domain superfamily/Winged helix DNA-binding domain"/>
    <property type="match status" value="1"/>
</dbReference>
<evidence type="ECO:0000256" key="1">
    <source>
        <dbReference type="ARBA" id="ARBA00009437"/>
    </source>
</evidence>
<keyword evidence="2" id="KW-0805">Transcription regulation</keyword>
<organism evidence="6 7">
    <name type="scientific">Paraburkholderia solisilvae</name>
    <dbReference type="NCBI Taxonomy" id="624376"/>
    <lineage>
        <taxon>Bacteria</taxon>
        <taxon>Pseudomonadati</taxon>
        <taxon>Pseudomonadota</taxon>
        <taxon>Betaproteobacteria</taxon>
        <taxon>Burkholderiales</taxon>
        <taxon>Burkholderiaceae</taxon>
        <taxon>Paraburkholderia</taxon>
    </lineage>
</organism>
<dbReference type="PANTHER" id="PTHR30537">
    <property type="entry name" value="HTH-TYPE TRANSCRIPTIONAL REGULATOR"/>
    <property type="match status" value="1"/>
</dbReference>
<dbReference type="GO" id="GO:0003677">
    <property type="term" value="F:DNA binding"/>
    <property type="evidence" value="ECO:0007669"/>
    <property type="project" value="UniProtKB-KW"/>
</dbReference>
<evidence type="ECO:0000256" key="3">
    <source>
        <dbReference type="ARBA" id="ARBA00023125"/>
    </source>
</evidence>
<evidence type="ECO:0000313" key="6">
    <source>
        <dbReference type="EMBL" id="CAB3763718.1"/>
    </source>
</evidence>
<dbReference type="InterPro" id="IPR005119">
    <property type="entry name" value="LysR_subst-bd"/>
</dbReference>
<proteinExistence type="inferred from homology"/>
<dbReference type="Pfam" id="PF03466">
    <property type="entry name" value="LysR_substrate"/>
    <property type="match status" value="1"/>
</dbReference>
<evidence type="ECO:0000256" key="4">
    <source>
        <dbReference type="ARBA" id="ARBA00023163"/>
    </source>
</evidence>
<dbReference type="InterPro" id="IPR036388">
    <property type="entry name" value="WH-like_DNA-bd_sf"/>
</dbReference>
<dbReference type="InterPro" id="IPR000847">
    <property type="entry name" value="LysR_HTH_N"/>
</dbReference>
<dbReference type="InterPro" id="IPR036390">
    <property type="entry name" value="WH_DNA-bd_sf"/>
</dbReference>
<protein>
    <submittedName>
        <fullName evidence="6">HTH-type transcriptional regulator PgrR</fullName>
    </submittedName>
</protein>
<dbReference type="FunFam" id="1.10.10.10:FF:000001">
    <property type="entry name" value="LysR family transcriptional regulator"/>
    <property type="match status" value="1"/>
</dbReference>
<keyword evidence="4" id="KW-0804">Transcription</keyword>
<dbReference type="PANTHER" id="PTHR30537:SF5">
    <property type="entry name" value="HTH-TYPE TRANSCRIPTIONAL ACTIVATOR TTDR-RELATED"/>
    <property type="match status" value="1"/>
</dbReference>
<accession>A0A6J5EB22</accession>
<sequence>MNQIYAMRVFVRVAETQSFRRAAQQLNVSNALVTRSIATLEAHLHARLINRTTRNLSLTEAGAHYLEGCRGLLEELDHLDSAVACTEREPGGLLRIVAAGALAPQTLAPLVDGFRRRHPKIGVRLALAEQLARLPDSGYDVGIVTAFATANPELDLTETPLATQTLFACAASAYLAERGTPHRPDELAKHACVALLSERRGTTWRFVQPDGSAQAVTVEPVYTVNSAALVRLAVLAGMGVAVLPAPLVAGDLDAGALTRVLPDCTIDDAHRQISLVYPRRRHLNARTRAFVDFALEQMGSGAPAAAAPHGAILADLHVVPRA</sequence>
<keyword evidence="3" id="KW-0238">DNA-binding</keyword>